<dbReference type="InterPro" id="IPR036951">
    <property type="entry name" value="ArAA_hydroxylase_sf"/>
</dbReference>
<evidence type="ECO:0000256" key="4">
    <source>
        <dbReference type="ARBA" id="ARBA00022723"/>
    </source>
</evidence>
<evidence type="ECO:0000256" key="7">
    <source>
        <dbReference type="ARBA" id="ARBA00023033"/>
    </source>
</evidence>
<evidence type="ECO:0000259" key="9">
    <source>
        <dbReference type="PROSITE" id="PS51410"/>
    </source>
</evidence>
<name>A0A455ZBX4_9STRA</name>
<feature type="binding site" evidence="8">
    <location>
        <position position="181"/>
    </location>
    <ligand>
        <name>Fe cation</name>
        <dbReference type="ChEBI" id="CHEBI:24875"/>
    </ligand>
</feature>
<evidence type="ECO:0000256" key="1">
    <source>
        <dbReference type="ARBA" id="ARBA00001954"/>
    </source>
</evidence>
<keyword evidence="4 8" id="KW-0479">Metal-binding</keyword>
<comment type="similarity">
    <text evidence="2">Belongs to the biopterin-dependent aromatic amino acid hydroxylase family.</text>
</comment>
<keyword evidence="5" id="KW-0560">Oxidoreductase</keyword>
<dbReference type="EMBL" id="BK010453">
    <property type="protein sequence ID" value="DAC74089.1"/>
    <property type="molecule type" value="mRNA"/>
</dbReference>
<accession>A0A455ZBX4</accession>
<feature type="binding site" evidence="8">
    <location>
        <position position="221"/>
    </location>
    <ligand>
        <name>Fe cation</name>
        <dbReference type="ChEBI" id="CHEBI:24875"/>
    </ligand>
</feature>
<dbReference type="Gene3D" id="1.10.800.10">
    <property type="entry name" value="Aromatic amino acid hydroxylase"/>
    <property type="match status" value="1"/>
</dbReference>
<keyword evidence="6 8" id="KW-0408">Iron</keyword>
<dbReference type="Pfam" id="PF00351">
    <property type="entry name" value="Biopterin_H"/>
    <property type="match status" value="1"/>
</dbReference>
<dbReference type="SUPFAM" id="SSF56534">
    <property type="entry name" value="Aromatic aminoacid monoxygenases, catalytic and oligomerization domains"/>
    <property type="match status" value="1"/>
</dbReference>
<evidence type="ECO:0000256" key="8">
    <source>
        <dbReference type="PIRSR" id="PIRSR601273-2"/>
    </source>
</evidence>
<keyword evidence="7" id="KW-0503">Monooxygenase</keyword>
<feature type="binding site" evidence="8">
    <location>
        <position position="176"/>
    </location>
    <ligand>
        <name>Fe cation</name>
        <dbReference type="ChEBI" id="CHEBI:24875"/>
    </ligand>
</feature>
<dbReference type="GO" id="GO:0004505">
    <property type="term" value="F:phenylalanine 4-monooxygenase activity"/>
    <property type="evidence" value="ECO:0007669"/>
    <property type="project" value="UniProtKB-EC"/>
</dbReference>
<dbReference type="PRINTS" id="PR00372">
    <property type="entry name" value="FYWHYDRXLASE"/>
</dbReference>
<reference evidence="10" key="1">
    <citation type="journal article" date="2019" name="Mar. Biotechnol.">
        <title>Production of Lipids and Proteome Variation in a Chilean Thraustochytrium striatum Strain Cultured under Different Growth Conditions.</title>
        <authorList>
            <person name="Shene C."/>
            <person name="Garces M."/>
            <person name="Vergara D."/>
            <person name="Pena J."/>
            <person name="Claverol S."/>
            <person name="Rubilar M."/>
            <person name="Leyton A."/>
        </authorList>
    </citation>
    <scope>NUCLEOTIDE SEQUENCE</scope>
</reference>
<dbReference type="EC" id="1.14.16.1" evidence="3"/>
<feature type="domain" description="Biopterin-dependent aromatic amino acid hydroxylase family profile" evidence="9">
    <location>
        <begin position="1"/>
        <end position="333"/>
    </location>
</feature>
<dbReference type="AlphaFoldDB" id="A0A455ZBX4"/>
<dbReference type="PANTHER" id="PTHR11473:SF24">
    <property type="entry name" value="PHENYLALANINE-4-HYDROXYLASE"/>
    <property type="match status" value="1"/>
</dbReference>
<evidence type="ECO:0000256" key="2">
    <source>
        <dbReference type="ARBA" id="ARBA00009712"/>
    </source>
</evidence>
<dbReference type="InterPro" id="IPR019774">
    <property type="entry name" value="Aromatic-AA_hydroxylase_C"/>
</dbReference>
<dbReference type="InterPro" id="IPR036329">
    <property type="entry name" value="Aro-AA_hydroxylase_C_sf"/>
</dbReference>
<evidence type="ECO:0000256" key="5">
    <source>
        <dbReference type="ARBA" id="ARBA00023002"/>
    </source>
</evidence>
<dbReference type="InterPro" id="IPR001273">
    <property type="entry name" value="ArAA_hydroxylase"/>
</dbReference>
<evidence type="ECO:0000313" key="10">
    <source>
        <dbReference type="EMBL" id="DAC74089.1"/>
    </source>
</evidence>
<dbReference type="GO" id="GO:0005506">
    <property type="term" value="F:iron ion binding"/>
    <property type="evidence" value="ECO:0007669"/>
    <property type="project" value="InterPro"/>
</dbReference>
<dbReference type="PANTHER" id="PTHR11473">
    <property type="entry name" value="AROMATIC AMINO ACID HYDROXYLASE"/>
    <property type="match status" value="1"/>
</dbReference>
<organism evidence="10">
    <name type="scientific">Thraustochytrium sp. LLF1b</name>
    <dbReference type="NCBI Taxonomy" id="1112570"/>
    <lineage>
        <taxon>Eukaryota</taxon>
        <taxon>Sar</taxon>
        <taxon>Stramenopiles</taxon>
        <taxon>Bigyra</taxon>
        <taxon>Labyrinthulomycetes</taxon>
        <taxon>Thraustochytrida</taxon>
        <taxon>Thraustochytriidae</taxon>
        <taxon>Thraustochytrium</taxon>
    </lineage>
</organism>
<comment type="cofactor">
    <cofactor evidence="1 8">
        <name>Fe(2+)</name>
        <dbReference type="ChEBI" id="CHEBI:29033"/>
    </cofactor>
</comment>
<dbReference type="PROSITE" id="PS51410">
    <property type="entry name" value="BH4_AAA_HYDROXYL_2"/>
    <property type="match status" value="1"/>
</dbReference>
<evidence type="ECO:0000256" key="3">
    <source>
        <dbReference type="ARBA" id="ARBA00011995"/>
    </source>
</evidence>
<protein>
    <recommendedName>
        <fullName evidence="3">phenylalanine 4-monooxygenase</fullName>
        <ecNumber evidence="3">1.14.16.1</ecNumber>
    </recommendedName>
</protein>
<sequence>MQVTGPRTVPWFPRHISDLDSFSQKTLDAGAELESDHPGFSDMTYRTRRAAIVENAGTYKFGQEIPRVDYSEDEIKTWGAVYRRLKELFPKHACKEYNQILELLEHNCGYGDDNIPQLEDVSQFLKKCTGFQLRPVAGLLSARDFLNALAFRTFFSTQYIRHHSMPLYTPEPDVVHELMGHAPLLADPDFAELSQQYGLASLGASDSDIVRLATCYWFTVEFGVYRQGEDYKAYGAGLLSSFGEMEWSCAKKAEGEKGPQYLPWNPAVAAEFEYPITEYQPTYFVADSLADATEKLKEFSENQIVRPFRVSYLPYSQSIHTDRLVKRDTYEGA</sequence>
<evidence type="ECO:0000256" key="6">
    <source>
        <dbReference type="ARBA" id="ARBA00023004"/>
    </source>
</evidence>
<proteinExistence type="evidence at transcript level"/>